<reference evidence="2" key="1">
    <citation type="submission" date="2020-10" db="EMBL/GenBank/DDBJ databases">
        <title>CRESS DNA virus dark matter in the feces of wild birds.</title>
        <authorList>
            <person name="Yang S."/>
            <person name="Zhang W."/>
        </authorList>
    </citation>
    <scope>NUCLEOTIDE SEQUENCE</scope>
    <source>
        <strain evidence="2">Blp212cre2</strain>
    </source>
</reference>
<feature type="region of interest" description="Disordered" evidence="1">
    <location>
        <begin position="301"/>
        <end position="349"/>
    </location>
</feature>
<feature type="compositionally biased region" description="Low complexity" evidence="1">
    <location>
        <begin position="327"/>
        <end position="336"/>
    </location>
</feature>
<evidence type="ECO:0000313" key="2">
    <source>
        <dbReference type="EMBL" id="QTE03532.1"/>
    </source>
</evidence>
<protein>
    <submittedName>
        <fullName evidence="2">Uncharacterized protein</fullName>
    </submittedName>
</protein>
<organism evidence="2">
    <name type="scientific">Pavo cristatus CRESS-DNA-virus sp</name>
    <dbReference type="NCBI Taxonomy" id="2815049"/>
    <lineage>
        <taxon>Viruses</taxon>
        <taxon>Monodnaviria</taxon>
        <taxon>Shotokuvirae</taxon>
        <taxon>Cressdnaviricota</taxon>
    </lineage>
</organism>
<feature type="compositionally biased region" description="Basic and acidic residues" evidence="1">
    <location>
        <begin position="311"/>
        <end position="325"/>
    </location>
</feature>
<evidence type="ECO:0000256" key="1">
    <source>
        <dbReference type="SAM" id="MobiDB-lite"/>
    </source>
</evidence>
<proteinExistence type="predicted"/>
<accession>A0A8A4XCH8</accession>
<name>A0A8A4XCH8_9VIRU</name>
<sequence length="349" mass="39963">MNTHPTQMDEVHTTFNVSYDVRQTNTWGNNQVILVSILNVGPSFFSDFLTKFPEQGRRLLSYFDNYQQWTIKKITHTWIPRYTDGLVQNVEQLRATSDLIYQNATVRSSFITVVQDLDDQNARDNLDEYFQARDQPNAKTWPMNSIGSYSYTPFVMDVTGQQNLAAQREVIGSITALQNMTTPVPFKWFSTKAYNESNSGYTFNIQIGTCGAKMWQYCPFNYATPGFTDVCFGQWRVDLQLAFKYPDYRLPIPQSNLLALQEQIEEMNALVAIEGEHARLVDYNQEPSFISDLSKARKHVYENSGSSTRSEAYDRAIKRLKKEESEASSSPQTQQSPIPPVPVDDHSSL</sequence>
<dbReference type="EMBL" id="MW182856">
    <property type="protein sequence ID" value="QTE03532.1"/>
    <property type="molecule type" value="Genomic_DNA"/>
</dbReference>